<gene>
    <name evidence="8" type="primary">MED18</name>
    <name evidence="9" type="ORF">R9X50_00390400</name>
</gene>
<dbReference type="GO" id="GO:0006357">
    <property type="term" value="P:regulation of transcription by RNA polymerase II"/>
    <property type="evidence" value="ECO:0007669"/>
    <property type="project" value="InterPro"/>
</dbReference>
<keyword evidence="10" id="KW-1185">Reference proteome</keyword>
<dbReference type="PANTHER" id="PTHR13321">
    <property type="entry name" value="MEDIATOR OF RNA POLYMERASE II TRANSCRIPTION, SUBUNIT 18"/>
    <property type="match status" value="1"/>
</dbReference>
<comment type="function">
    <text evidence="8">Component of the Mediator complex, a coactivator involved in the regulated transcription of nearly all RNA polymerase II-dependent genes. Mediator functions as a bridge to convey information from gene-specific regulatory proteins to the basal RNA polymerase II transcription machinery. Mediator is recruited to promoters by direct interactions with regulatory proteins and serves as a scaffold for the assembly of a functional preinitiation complex with RNA polymerase II and the general transcription factors.</text>
</comment>
<sequence>MHELLLFTQIPASRHDQVLHVLAGVTAAQPIECREQNLIYMQTKLADVAVSKKAPNKQAPPAQRLSYRKLFRDLPNGVDGHAGPWKLRAEELPEAGITHVLSRPVAENVIDPTELEKFRGASIWYKYVNQYITTTHRFVNSNVIVRVSRLFLPPEGTGALEPLDAPLPNLSECRPLDASGTYLVEASVRIEDGGNAKLVEQATQELLAFKATLAGSVDLRVPDRLALDPRVKA</sequence>
<dbReference type="Proteomes" id="UP001303373">
    <property type="component" value="Chromosome 5"/>
</dbReference>
<comment type="subcellular location">
    <subcellularLocation>
        <location evidence="1 8">Nucleus</location>
    </subcellularLocation>
</comment>
<evidence type="ECO:0000256" key="5">
    <source>
        <dbReference type="ARBA" id="ARBA00023163"/>
    </source>
</evidence>
<dbReference type="EMBL" id="CP138584">
    <property type="protein sequence ID" value="WPH01069.1"/>
    <property type="molecule type" value="Genomic_DNA"/>
</dbReference>
<dbReference type="GO" id="GO:0070847">
    <property type="term" value="C:core mediator complex"/>
    <property type="evidence" value="ECO:0007669"/>
    <property type="project" value="TreeGrafter"/>
</dbReference>
<keyword evidence="8" id="KW-0010">Activator</keyword>
<evidence type="ECO:0000256" key="1">
    <source>
        <dbReference type="ARBA" id="ARBA00004123"/>
    </source>
</evidence>
<organism evidence="9 10">
    <name type="scientific">Acrodontium crateriforme</name>
    <dbReference type="NCBI Taxonomy" id="150365"/>
    <lineage>
        <taxon>Eukaryota</taxon>
        <taxon>Fungi</taxon>
        <taxon>Dikarya</taxon>
        <taxon>Ascomycota</taxon>
        <taxon>Pezizomycotina</taxon>
        <taxon>Dothideomycetes</taxon>
        <taxon>Dothideomycetidae</taxon>
        <taxon>Mycosphaerellales</taxon>
        <taxon>Teratosphaeriaceae</taxon>
        <taxon>Acrodontium</taxon>
    </lineage>
</organism>
<evidence type="ECO:0000256" key="7">
    <source>
        <dbReference type="ARBA" id="ARBA00032012"/>
    </source>
</evidence>
<dbReference type="GO" id="GO:0006369">
    <property type="term" value="P:termination of RNA polymerase II transcription"/>
    <property type="evidence" value="ECO:0007669"/>
    <property type="project" value="TreeGrafter"/>
</dbReference>
<name>A0AAQ3M3T4_9PEZI</name>
<evidence type="ECO:0000256" key="4">
    <source>
        <dbReference type="ARBA" id="ARBA00023015"/>
    </source>
</evidence>
<evidence type="ECO:0000313" key="9">
    <source>
        <dbReference type="EMBL" id="WPH01069.1"/>
    </source>
</evidence>
<keyword evidence="6 8" id="KW-0539">Nucleus</keyword>
<dbReference type="AlphaFoldDB" id="A0AAQ3M3T4"/>
<evidence type="ECO:0000256" key="8">
    <source>
        <dbReference type="RuleBase" id="RU364150"/>
    </source>
</evidence>
<dbReference type="Pfam" id="PF09637">
    <property type="entry name" value="Med18"/>
    <property type="match status" value="1"/>
</dbReference>
<accession>A0AAQ3M3T4</accession>
<dbReference type="InterPro" id="IPR019095">
    <property type="entry name" value="Mediator_Med18"/>
</dbReference>
<proteinExistence type="inferred from homology"/>
<comment type="subunit">
    <text evidence="8">Component of the Mediator complex.</text>
</comment>
<keyword evidence="5 8" id="KW-0804">Transcription</keyword>
<dbReference type="Gene3D" id="2.40.320.10">
    <property type="entry name" value="Hypothetical Protein Pfu-838710-001"/>
    <property type="match status" value="1"/>
</dbReference>
<evidence type="ECO:0000256" key="3">
    <source>
        <dbReference type="ARBA" id="ARBA00019612"/>
    </source>
</evidence>
<reference evidence="9 10" key="1">
    <citation type="submission" date="2023-11" db="EMBL/GenBank/DDBJ databases">
        <title>An acidophilic fungus is an integral part of prey digestion in a carnivorous sundew plant.</title>
        <authorList>
            <person name="Tsai I.J."/>
        </authorList>
    </citation>
    <scope>NUCLEOTIDE SEQUENCE [LARGE SCALE GENOMIC DNA]</scope>
    <source>
        <strain evidence="9">169a</strain>
    </source>
</reference>
<dbReference type="GO" id="GO:0016592">
    <property type="term" value="C:mediator complex"/>
    <property type="evidence" value="ECO:0007669"/>
    <property type="project" value="InterPro"/>
</dbReference>
<evidence type="ECO:0000313" key="10">
    <source>
        <dbReference type="Proteomes" id="UP001303373"/>
    </source>
</evidence>
<protein>
    <recommendedName>
        <fullName evidence="3 8">Mediator of RNA polymerase II transcription subunit 18</fullName>
    </recommendedName>
    <alternativeName>
        <fullName evidence="7 8">Mediator complex subunit 18</fullName>
    </alternativeName>
</protein>
<dbReference type="PANTHER" id="PTHR13321:SF2">
    <property type="entry name" value="MEDIATOR OF RNA POLYMERASE II TRANSCRIPTION SUBUNIT 18"/>
    <property type="match status" value="1"/>
</dbReference>
<keyword evidence="4 8" id="KW-0805">Transcription regulation</keyword>
<comment type="similarity">
    <text evidence="2 8">Belongs to the Mediator complex subunit 18 family.</text>
</comment>
<evidence type="ECO:0000256" key="2">
    <source>
        <dbReference type="ARBA" id="ARBA00009814"/>
    </source>
</evidence>
<dbReference type="GO" id="GO:0003712">
    <property type="term" value="F:transcription coregulator activity"/>
    <property type="evidence" value="ECO:0007669"/>
    <property type="project" value="InterPro"/>
</dbReference>
<evidence type="ECO:0000256" key="6">
    <source>
        <dbReference type="ARBA" id="ARBA00023242"/>
    </source>
</evidence>